<dbReference type="VEuPathDB" id="TrichDB:TRFO_21124"/>
<dbReference type="EMBL" id="MLAK01000628">
    <property type="protein sequence ID" value="OHT09842.1"/>
    <property type="molecule type" value="Genomic_DNA"/>
</dbReference>
<dbReference type="SUPFAM" id="SSF52540">
    <property type="entry name" value="P-loop containing nucleoside triphosphate hydrolases"/>
    <property type="match status" value="1"/>
</dbReference>
<proteinExistence type="predicted"/>
<dbReference type="InterPro" id="IPR027417">
    <property type="entry name" value="P-loop_NTPase"/>
</dbReference>
<dbReference type="AlphaFoldDB" id="A0A1J4KFQ2"/>
<dbReference type="Proteomes" id="UP000179807">
    <property type="component" value="Unassembled WGS sequence"/>
</dbReference>
<evidence type="ECO:0000313" key="1">
    <source>
        <dbReference type="EMBL" id="OHT09842.1"/>
    </source>
</evidence>
<evidence type="ECO:0000313" key="2">
    <source>
        <dbReference type="Proteomes" id="UP000179807"/>
    </source>
</evidence>
<dbReference type="OrthoDB" id="6500128at2759"/>
<reference evidence="1" key="1">
    <citation type="submission" date="2016-10" db="EMBL/GenBank/DDBJ databases">
        <authorList>
            <person name="Benchimol M."/>
            <person name="Almeida L.G."/>
            <person name="Vasconcelos A.T."/>
            <person name="Perreira-Neves A."/>
            <person name="Rosa I.A."/>
            <person name="Tasca T."/>
            <person name="Bogo M.R."/>
            <person name="de Souza W."/>
        </authorList>
    </citation>
    <scope>NUCLEOTIDE SEQUENCE [LARGE SCALE GENOMIC DNA]</scope>
    <source>
        <strain evidence="1">K</strain>
    </source>
</reference>
<gene>
    <name evidence="1" type="ORF">TRFO_21124</name>
</gene>
<organism evidence="1 2">
    <name type="scientific">Tritrichomonas foetus</name>
    <dbReference type="NCBI Taxonomy" id="1144522"/>
    <lineage>
        <taxon>Eukaryota</taxon>
        <taxon>Metamonada</taxon>
        <taxon>Parabasalia</taxon>
        <taxon>Tritrichomonadida</taxon>
        <taxon>Tritrichomonadidae</taxon>
        <taxon>Tritrichomonas</taxon>
    </lineage>
</organism>
<keyword evidence="2" id="KW-1185">Reference proteome</keyword>
<dbReference type="Gene3D" id="3.40.50.300">
    <property type="entry name" value="P-loop containing nucleotide triphosphate hydrolases"/>
    <property type="match status" value="1"/>
</dbReference>
<sequence>MIEHTQTIAFAGGDTIDNFKRHIVIQIFFLKYPTCDVYVLKNFSFEIKPEQMGALDGHSCSGISTCAHLLE</sequence>
<comment type="caution">
    <text evidence="1">The sequence shown here is derived from an EMBL/GenBank/DDBJ whole genome shotgun (WGS) entry which is preliminary data.</text>
</comment>
<dbReference type="RefSeq" id="XP_068362978.1">
    <property type="nucleotide sequence ID" value="XM_068501778.1"/>
</dbReference>
<protein>
    <submittedName>
        <fullName evidence="1">Uncharacterized protein</fullName>
    </submittedName>
</protein>
<dbReference type="GeneID" id="94836482"/>
<accession>A0A1J4KFQ2</accession>
<name>A0A1J4KFQ2_9EUKA</name>